<reference evidence="1 2" key="1">
    <citation type="submission" date="2014-07" db="EMBL/GenBank/DDBJ databases">
        <authorList>
            <person name="Pisani N.G."/>
            <person name="Newman J.D."/>
        </authorList>
    </citation>
    <scope>NUCLEOTIDE SEQUENCE [LARGE SCALE GENOMIC DNA]</scope>
    <source>
        <strain evidence="1 2">LMG 24720</strain>
    </source>
</reference>
<dbReference type="InterPro" id="IPR036590">
    <property type="entry name" value="SRAP-like"/>
</dbReference>
<evidence type="ECO:0000313" key="1">
    <source>
        <dbReference type="EMBL" id="KEY20333.1"/>
    </source>
</evidence>
<dbReference type="InterPro" id="IPR003738">
    <property type="entry name" value="SRAP"/>
</dbReference>
<dbReference type="RefSeq" id="WP_034717248.1">
    <property type="nucleotide sequence ID" value="NZ_LR134441.1"/>
</dbReference>
<evidence type="ECO:0000313" key="2">
    <source>
        <dbReference type="Proteomes" id="UP000028349"/>
    </source>
</evidence>
<name>A0ABR4U2D1_9FLAO</name>
<accession>A0ABR4U2D1</accession>
<sequence length="61" mass="7090">MTSFSILTSNLNELIAEIHNKKERMPLVLSKDAEQPWLAERPIDNFLFPNYDPKLIALHLI</sequence>
<dbReference type="SUPFAM" id="SSF143081">
    <property type="entry name" value="BB1717-like"/>
    <property type="match status" value="1"/>
</dbReference>
<gene>
    <name evidence="1" type="ORF">HY04_03790</name>
</gene>
<evidence type="ECO:0008006" key="3">
    <source>
        <dbReference type="Google" id="ProtNLM"/>
    </source>
</evidence>
<protein>
    <recommendedName>
        <fullName evidence="3">Abasic site processing protein</fullName>
    </recommendedName>
</protein>
<dbReference type="EMBL" id="JPEP01000001">
    <property type="protein sequence ID" value="KEY20333.1"/>
    <property type="molecule type" value="Genomic_DNA"/>
</dbReference>
<dbReference type="Pfam" id="PF02586">
    <property type="entry name" value="SRAP"/>
    <property type="match status" value="1"/>
</dbReference>
<dbReference type="Proteomes" id="UP000028349">
    <property type="component" value="Unassembled WGS sequence"/>
</dbReference>
<keyword evidence="2" id="KW-1185">Reference proteome</keyword>
<organism evidence="1 2">
    <name type="scientific">Kaistella antarctica</name>
    <dbReference type="NCBI Taxonomy" id="266748"/>
    <lineage>
        <taxon>Bacteria</taxon>
        <taxon>Pseudomonadati</taxon>
        <taxon>Bacteroidota</taxon>
        <taxon>Flavobacteriia</taxon>
        <taxon>Flavobacteriales</taxon>
        <taxon>Weeksellaceae</taxon>
        <taxon>Chryseobacterium group</taxon>
        <taxon>Kaistella</taxon>
    </lineage>
</organism>
<comment type="caution">
    <text evidence="1">The sequence shown here is derived from an EMBL/GenBank/DDBJ whole genome shotgun (WGS) entry which is preliminary data.</text>
</comment>
<proteinExistence type="predicted"/>
<dbReference type="Gene3D" id="3.90.1680.10">
    <property type="entry name" value="SOS response associated peptidase-like"/>
    <property type="match status" value="1"/>
</dbReference>